<reference evidence="4" key="1">
    <citation type="submission" date="2023-06" db="EMBL/GenBank/DDBJ databases">
        <title>Cytophagales bacterium Strain LB-30, isolated from soil.</title>
        <authorList>
            <person name="Liu B."/>
        </authorList>
    </citation>
    <scope>NUCLEOTIDE SEQUENCE</scope>
    <source>
        <strain evidence="4">LB-30</strain>
    </source>
</reference>
<evidence type="ECO:0000256" key="1">
    <source>
        <dbReference type="ARBA" id="ARBA00022679"/>
    </source>
</evidence>
<dbReference type="EMBL" id="JAUHJS010000002">
    <property type="protein sequence ID" value="MDN4164862.1"/>
    <property type="molecule type" value="Genomic_DNA"/>
</dbReference>
<accession>A0ABT8F327</accession>
<dbReference type="Pfam" id="PF00535">
    <property type="entry name" value="Glycos_transf_2"/>
    <property type="match status" value="1"/>
</dbReference>
<feature type="domain" description="Glycosyltransferase 2-like" evidence="2">
    <location>
        <begin position="8"/>
        <end position="132"/>
    </location>
</feature>
<evidence type="ECO:0000259" key="3">
    <source>
        <dbReference type="Pfam" id="PF02709"/>
    </source>
</evidence>
<evidence type="ECO:0000259" key="2">
    <source>
        <dbReference type="Pfam" id="PF00535"/>
    </source>
</evidence>
<dbReference type="RefSeq" id="WP_320003386.1">
    <property type="nucleotide sequence ID" value="NZ_JAUHJS010000002.1"/>
</dbReference>
<dbReference type="Proteomes" id="UP001168552">
    <property type="component" value="Unassembled WGS sequence"/>
</dbReference>
<dbReference type="InterPro" id="IPR027791">
    <property type="entry name" value="Galactosyl_T_C"/>
</dbReference>
<dbReference type="Pfam" id="PF02709">
    <property type="entry name" value="Glyco_transf_7C"/>
    <property type="match status" value="1"/>
</dbReference>
<feature type="domain" description="Galactosyltransferase C-terminal" evidence="3">
    <location>
        <begin position="182"/>
        <end position="242"/>
    </location>
</feature>
<evidence type="ECO:0000313" key="4">
    <source>
        <dbReference type="EMBL" id="MDN4164862.1"/>
    </source>
</evidence>
<dbReference type="InterPro" id="IPR029044">
    <property type="entry name" value="Nucleotide-diphossugar_trans"/>
</dbReference>
<sequence>MTAPKLTLIISFYNKIEWLLLILKALEKQSFREFEVIVADDGSKPEVVEALKAYIRQSPLEISHIWQEDVGFRKVIILNEALRQSRSEYLVFIDGDCVPHPHFIKEHYQNREKKVMLAGRRVDLSEKMTRKITQESISQNYLVKRIYLDLLWDGIFGATRHVIKSFYMRPGRLRKYLNRKDTGLLGCNFSLFKEDLEAINGFDERYLAPAVGEDTDIEYRLRWNGVRLKTVKNMAIQYHLYHAKLKRQSANLSIFEEVKKSKTIVTPFGLKKLAFD</sequence>
<dbReference type="InterPro" id="IPR001173">
    <property type="entry name" value="Glyco_trans_2-like"/>
</dbReference>
<gene>
    <name evidence="4" type="ORF">QWY31_05075</name>
</gene>
<dbReference type="EC" id="2.4.-.-" evidence="4"/>
<dbReference type="PANTHER" id="PTHR43685:SF3">
    <property type="entry name" value="SLR2126 PROTEIN"/>
    <property type="match status" value="1"/>
</dbReference>
<dbReference type="PANTHER" id="PTHR43685">
    <property type="entry name" value="GLYCOSYLTRANSFERASE"/>
    <property type="match status" value="1"/>
</dbReference>
<organism evidence="4 5">
    <name type="scientific">Shiella aurantiaca</name>
    <dbReference type="NCBI Taxonomy" id="3058365"/>
    <lineage>
        <taxon>Bacteria</taxon>
        <taxon>Pseudomonadati</taxon>
        <taxon>Bacteroidota</taxon>
        <taxon>Cytophagia</taxon>
        <taxon>Cytophagales</taxon>
        <taxon>Shiellaceae</taxon>
        <taxon>Shiella</taxon>
    </lineage>
</organism>
<name>A0ABT8F327_9BACT</name>
<proteinExistence type="predicted"/>
<dbReference type="GO" id="GO:0016757">
    <property type="term" value="F:glycosyltransferase activity"/>
    <property type="evidence" value="ECO:0007669"/>
    <property type="project" value="UniProtKB-KW"/>
</dbReference>
<evidence type="ECO:0000313" key="5">
    <source>
        <dbReference type="Proteomes" id="UP001168552"/>
    </source>
</evidence>
<keyword evidence="1 4" id="KW-0808">Transferase</keyword>
<keyword evidence="5" id="KW-1185">Reference proteome</keyword>
<dbReference type="SUPFAM" id="SSF53448">
    <property type="entry name" value="Nucleotide-diphospho-sugar transferases"/>
    <property type="match status" value="1"/>
</dbReference>
<dbReference type="Gene3D" id="3.90.550.10">
    <property type="entry name" value="Spore Coat Polysaccharide Biosynthesis Protein SpsA, Chain A"/>
    <property type="match status" value="1"/>
</dbReference>
<comment type="caution">
    <text evidence="4">The sequence shown here is derived from an EMBL/GenBank/DDBJ whole genome shotgun (WGS) entry which is preliminary data.</text>
</comment>
<protein>
    <submittedName>
        <fullName evidence="4">Glycosyltransferase</fullName>
        <ecNumber evidence="4">2.4.-.-</ecNumber>
    </submittedName>
</protein>
<dbReference type="InterPro" id="IPR050834">
    <property type="entry name" value="Glycosyltransf_2"/>
</dbReference>
<keyword evidence="4" id="KW-0328">Glycosyltransferase</keyword>